<keyword evidence="3" id="KW-0472">Membrane</keyword>
<feature type="transmembrane region" description="Helical" evidence="3">
    <location>
        <begin position="297"/>
        <end position="316"/>
    </location>
</feature>
<feature type="transmembrane region" description="Helical" evidence="3">
    <location>
        <begin position="43"/>
        <end position="68"/>
    </location>
</feature>
<evidence type="ECO:0000256" key="1">
    <source>
        <dbReference type="ARBA" id="ARBA00004370"/>
    </source>
</evidence>
<comment type="subcellular location">
    <subcellularLocation>
        <location evidence="1">Membrane</location>
    </subcellularLocation>
</comment>
<keyword evidence="3" id="KW-1133">Transmembrane helix</keyword>
<feature type="domain" description="Acyltransferase 3" evidence="4">
    <location>
        <begin position="14"/>
        <end position="339"/>
    </location>
</feature>
<evidence type="ECO:0000313" key="5">
    <source>
        <dbReference type="EMBL" id="TKD70744.1"/>
    </source>
</evidence>
<feature type="transmembrane region" description="Helical" evidence="3">
    <location>
        <begin position="21"/>
        <end position="37"/>
    </location>
</feature>
<name>A0A4U1MJH6_9BACL</name>
<feature type="transmembrane region" description="Helical" evidence="3">
    <location>
        <begin position="176"/>
        <end position="207"/>
    </location>
</feature>
<proteinExistence type="inferred from homology"/>
<keyword evidence="5" id="KW-0808">Transferase</keyword>
<organism evidence="5 6">
    <name type="scientific">Guptibacillus hwajinpoensis</name>
    <dbReference type="NCBI Taxonomy" id="208199"/>
    <lineage>
        <taxon>Bacteria</taxon>
        <taxon>Bacillati</taxon>
        <taxon>Bacillota</taxon>
        <taxon>Bacilli</taxon>
        <taxon>Bacillales</taxon>
        <taxon>Guptibacillaceae</taxon>
        <taxon>Guptibacillus</taxon>
    </lineage>
</organism>
<dbReference type="InterPro" id="IPR050879">
    <property type="entry name" value="Acyltransferase_3"/>
</dbReference>
<dbReference type="Proteomes" id="UP000310541">
    <property type="component" value="Unassembled WGS sequence"/>
</dbReference>
<feature type="transmembrane region" description="Helical" evidence="3">
    <location>
        <begin position="258"/>
        <end position="277"/>
    </location>
</feature>
<dbReference type="EMBL" id="SWFM01000002">
    <property type="protein sequence ID" value="TKD70744.1"/>
    <property type="molecule type" value="Genomic_DNA"/>
</dbReference>
<keyword evidence="5" id="KW-0012">Acyltransferase</keyword>
<dbReference type="PANTHER" id="PTHR23028:SF134">
    <property type="entry name" value="PUTATIVE (AFU_ORTHOLOGUE AFUA_4G08520)-RELATED"/>
    <property type="match status" value="1"/>
</dbReference>
<evidence type="ECO:0000313" key="6">
    <source>
        <dbReference type="Proteomes" id="UP000310541"/>
    </source>
</evidence>
<sequence>MINPSSQLKVNEYQSFEGIRGVAALMVFFSHAVSMFYTGELKFIFWDGATAVNIFFILSGFFLSLNYVNESNRPVRFSSYIIKRFFRLYPVYLAGMFFAIMVQYTVFQPGTMTGLSEWINSKWTTSPTSSDILGYILVFGASTDSINSTMWAMRVFIYVSLLFPLVIVPLKKMDSYFGLFALFILSCVAHIAIPFLKFLPIFVIGGILAKYHKKLFSLMEIKLKNKFFSVSLFLFALFLINIRFYMPLFFNKSMPEHGLSVDPIMAVGWVIILYFSYKKINSFQFLKNKYVCFLGKISYSFYIVHFPILLGITSVMYPLTNNIYLCISISLIIVLLVAILFYKFVEQPSHNLGRLLSKKIKSFPLRAMGTGSSSH</sequence>
<comment type="caution">
    <text evidence="5">The sequence shown here is derived from an EMBL/GenBank/DDBJ whole genome shotgun (WGS) entry which is preliminary data.</text>
</comment>
<accession>A0A4U1MJH6</accession>
<protein>
    <submittedName>
        <fullName evidence="5">Acyltransferase</fullName>
    </submittedName>
</protein>
<dbReference type="RefSeq" id="WP_136946818.1">
    <property type="nucleotide sequence ID" value="NZ_SWFM01000002.1"/>
</dbReference>
<keyword evidence="3" id="KW-0812">Transmembrane</keyword>
<feature type="transmembrane region" description="Helical" evidence="3">
    <location>
        <begin position="322"/>
        <end position="345"/>
    </location>
</feature>
<evidence type="ECO:0000256" key="2">
    <source>
        <dbReference type="ARBA" id="ARBA00007400"/>
    </source>
</evidence>
<feature type="transmembrane region" description="Helical" evidence="3">
    <location>
        <begin position="151"/>
        <end position="170"/>
    </location>
</feature>
<dbReference type="AlphaFoldDB" id="A0A4U1MJH6"/>
<gene>
    <name evidence="5" type="ORF">FBF83_08990</name>
</gene>
<feature type="transmembrane region" description="Helical" evidence="3">
    <location>
        <begin position="89"/>
        <end position="107"/>
    </location>
</feature>
<dbReference type="GO" id="GO:0016747">
    <property type="term" value="F:acyltransferase activity, transferring groups other than amino-acyl groups"/>
    <property type="evidence" value="ECO:0007669"/>
    <property type="project" value="InterPro"/>
</dbReference>
<dbReference type="PANTHER" id="PTHR23028">
    <property type="entry name" value="ACETYLTRANSFERASE"/>
    <property type="match status" value="1"/>
</dbReference>
<comment type="similarity">
    <text evidence="2">Belongs to the acyltransferase 3 family.</text>
</comment>
<dbReference type="OrthoDB" id="290051at2"/>
<dbReference type="InterPro" id="IPR002656">
    <property type="entry name" value="Acyl_transf_3_dom"/>
</dbReference>
<evidence type="ECO:0000259" key="4">
    <source>
        <dbReference type="Pfam" id="PF01757"/>
    </source>
</evidence>
<reference evidence="5 6" key="1">
    <citation type="submission" date="2019-04" db="EMBL/GenBank/DDBJ databases">
        <title>Genome sequence of Bacillus hwajinpoensis strain Y2.</title>
        <authorList>
            <person name="Fair J.L."/>
            <person name="Maclea K.S."/>
        </authorList>
    </citation>
    <scope>NUCLEOTIDE SEQUENCE [LARGE SCALE GENOMIC DNA]</scope>
    <source>
        <strain evidence="5 6">Y2</strain>
    </source>
</reference>
<dbReference type="Pfam" id="PF01757">
    <property type="entry name" value="Acyl_transf_3"/>
    <property type="match status" value="1"/>
</dbReference>
<feature type="transmembrane region" description="Helical" evidence="3">
    <location>
        <begin position="227"/>
        <end position="246"/>
    </location>
</feature>
<evidence type="ECO:0000256" key="3">
    <source>
        <dbReference type="SAM" id="Phobius"/>
    </source>
</evidence>